<feature type="coiled-coil region" evidence="1">
    <location>
        <begin position="223"/>
        <end position="257"/>
    </location>
</feature>
<dbReference type="Proteomes" id="UP000095281">
    <property type="component" value="Unplaced"/>
</dbReference>
<feature type="coiled-coil region" evidence="1">
    <location>
        <begin position="761"/>
        <end position="830"/>
    </location>
</feature>
<feature type="compositionally biased region" description="Polar residues" evidence="2">
    <location>
        <begin position="439"/>
        <end position="451"/>
    </location>
</feature>
<sequence>MYSKIQKLLRERILQNIPISTSQLEALANKLKNINEKEKELERKEKRNEQKEKNLENEENLKNSKITAFETMIENNWELKEINKSLQGYQLNVLSLSAELQRTKLKLENSEKDIFIKSKEIEELKSELNEFQFVLGIDLKKLEQNISNIKEIKKEEIENNKELITSNNHVLSPTSNLFEENKNIDNDPLDFLNKEKTRLIVLNNTIEWEEYLNKYKEQTILIINSYKEQLEIKEKTLKEYRELVEQLKIQNQQEIISENKEEILIKQQIPLKTSKEVLIEESKTEKWERKINSLEGRLRLLETENSELENERKRLSNILNKQKELIKNRRNVYTQVNFDISKTKPKIENEKEQSKQKTEQSKNEDSIKNPSITSSSPKQSDNEEDQEGDETRRESQTEEDKTEGEVSGAGTSDSGTVVDDIGQNRRRSIVSGSEKLTRSKSSTGATRTIPTRTEIKKPDDLESLELSEQYNSLRERSRISVKPLRSVDSSSIETTLRKENDRILKQNSSLNKSIETLKSEAEQLKERLRRTEIHSKAGAELWELRKKHEQSIANFRKRLAESEARERELLERLERRERHIEQMGRVQSDKLADNDKLNIALRQWRTEREELTKKASRAEEEKQAINTRYFEAINRLELLAKENKTLQKRIVHLKQIELNISEQLQQTQQQIKEEKQEIKTKEINTQTDDFPSLFSKNIYSTTTSTILESERESNILPLEIRKSQEINKFIEFEERERKLKNENRILIKDLRKSELYQKETAEQLNLLKQKHSQLLEDYNNLFKIGKDFNLKKSLKEENEIVGIALLKDKLAARERELEILRRKVIELERKIWNFDMEMK</sequence>
<feature type="coiled-coil region" evidence="1">
    <location>
        <begin position="500"/>
        <end position="684"/>
    </location>
</feature>
<feature type="compositionally biased region" description="Basic and acidic residues" evidence="2">
    <location>
        <begin position="389"/>
        <end position="399"/>
    </location>
</feature>
<evidence type="ECO:0000313" key="4">
    <source>
        <dbReference type="WBParaSite" id="MhA1_Contig1158.frz3.gene12"/>
    </source>
</evidence>
<feature type="coiled-coil region" evidence="1">
    <location>
        <begin position="93"/>
        <end position="159"/>
    </location>
</feature>
<dbReference type="OMA" id="QWRTERE"/>
<reference evidence="4" key="1">
    <citation type="submission" date="2016-11" db="UniProtKB">
        <authorList>
            <consortium name="WormBaseParasite"/>
        </authorList>
    </citation>
    <scope>IDENTIFICATION</scope>
</reference>
<name>A0A1I8B0Q3_MELHA</name>
<proteinExistence type="predicted"/>
<feature type="region of interest" description="Disordered" evidence="2">
    <location>
        <begin position="344"/>
        <end position="452"/>
    </location>
</feature>
<accession>A0A1I8B0Q3</accession>
<evidence type="ECO:0000313" key="3">
    <source>
        <dbReference type="Proteomes" id="UP000095281"/>
    </source>
</evidence>
<feature type="compositionally biased region" description="Basic and acidic residues" evidence="2">
    <location>
        <begin position="344"/>
        <end position="367"/>
    </location>
</feature>
<dbReference type="AlphaFoldDB" id="A0A1I8B0Q3"/>
<dbReference type="WBParaSite" id="MhA1_Contig1158.frz3.gene12">
    <property type="protein sequence ID" value="MhA1_Contig1158.frz3.gene12"/>
    <property type="gene ID" value="MhA1_Contig1158.frz3.gene12"/>
</dbReference>
<evidence type="ECO:0000256" key="1">
    <source>
        <dbReference type="SAM" id="Coils"/>
    </source>
</evidence>
<keyword evidence="1" id="KW-0175">Coiled coil</keyword>
<feature type="compositionally biased region" description="Polar residues" evidence="2">
    <location>
        <begin position="368"/>
        <end position="379"/>
    </location>
</feature>
<feature type="region of interest" description="Disordered" evidence="2">
    <location>
        <begin position="39"/>
        <end position="59"/>
    </location>
</feature>
<evidence type="ECO:0000256" key="2">
    <source>
        <dbReference type="SAM" id="MobiDB-lite"/>
    </source>
</evidence>
<protein>
    <submittedName>
        <fullName evidence="4">CEP209_CC5 domain-containing protein</fullName>
    </submittedName>
</protein>
<keyword evidence="3" id="KW-1185">Reference proteome</keyword>
<organism evidence="3 4">
    <name type="scientific">Meloidogyne hapla</name>
    <name type="common">Root-knot nematode worm</name>
    <dbReference type="NCBI Taxonomy" id="6305"/>
    <lineage>
        <taxon>Eukaryota</taxon>
        <taxon>Metazoa</taxon>
        <taxon>Ecdysozoa</taxon>
        <taxon>Nematoda</taxon>
        <taxon>Chromadorea</taxon>
        <taxon>Rhabditida</taxon>
        <taxon>Tylenchina</taxon>
        <taxon>Tylenchomorpha</taxon>
        <taxon>Tylenchoidea</taxon>
        <taxon>Meloidogynidae</taxon>
        <taxon>Meloidogyninae</taxon>
        <taxon>Meloidogyne</taxon>
    </lineage>
</organism>